<dbReference type="PANTHER" id="PTHR42813">
    <property type="entry name" value="ZINC-TYPE ALCOHOL DEHYDROGENASE-LIKE"/>
    <property type="match status" value="1"/>
</dbReference>
<dbReference type="SUPFAM" id="SSF50129">
    <property type="entry name" value="GroES-like"/>
    <property type="match status" value="1"/>
</dbReference>
<proteinExistence type="predicted"/>
<dbReference type="InterPro" id="IPR011032">
    <property type="entry name" value="GroES-like_sf"/>
</dbReference>
<sequence>MRALRFNAPFDVTCVEADEPVVRDSRDAIIDVAATCVCGSDLWAFRGENERKPGSLTGHECVGEVVQVGADVRDIRVGDFVVVPFLASCGSCVLCRAGQLQSCVVAAEAGVFSTQAAQAQRVRAPFADGSLVVVPGGRPAEALLPHLLALSDVMGTGYHAAVSARVQPGDTVAVVGDGAVGLCGVVASTMLGAKRIIMLSRHVDRQNIARAFGATDIVSERGDEATASVRELTHGLGADAVLECVGTAQSMSTAFDIARPGATIGFVGLPHDVDVPVGRMFRHNIGLAGGVAPTRKYTPQLVAAVLSGSITPGDVFDLKLSLEELPQGYVEMNERRAIKAWATP</sequence>
<dbReference type="GO" id="GO:0016491">
    <property type="term" value="F:oxidoreductase activity"/>
    <property type="evidence" value="ECO:0007669"/>
    <property type="project" value="UniProtKB-KW"/>
</dbReference>
<dbReference type="Pfam" id="PF08240">
    <property type="entry name" value="ADH_N"/>
    <property type="match status" value="1"/>
</dbReference>
<evidence type="ECO:0000256" key="1">
    <source>
        <dbReference type="ARBA" id="ARBA00001947"/>
    </source>
</evidence>
<dbReference type="Gene3D" id="3.90.180.10">
    <property type="entry name" value="Medium-chain alcohol dehydrogenases, catalytic domain"/>
    <property type="match status" value="1"/>
</dbReference>
<comment type="cofactor">
    <cofactor evidence="1">
        <name>Zn(2+)</name>
        <dbReference type="ChEBI" id="CHEBI:29105"/>
    </cofactor>
</comment>
<dbReference type="Gene3D" id="3.40.50.720">
    <property type="entry name" value="NAD(P)-binding Rossmann-like Domain"/>
    <property type="match status" value="1"/>
</dbReference>
<evidence type="ECO:0000256" key="2">
    <source>
        <dbReference type="ARBA" id="ARBA00022723"/>
    </source>
</evidence>
<feature type="domain" description="Alcohol dehydrogenase-like C-terminal" evidence="5">
    <location>
        <begin position="179"/>
        <end position="304"/>
    </location>
</feature>
<dbReference type="InterPro" id="IPR036291">
    <property type="entry name" value="NAD(P)-bd_dom_sf"/>
</dbReference>
<name>A0A6J7FY17_9ZZZZ</name>
<keyword evidence="3" id="KW-0862">Zinc</keyword>
<evidence type="ECO:0000259" key="5">
    <source>
        <dbReference type="Pfam" id="PF00107"/>
    </source>
</evidence>
<dbReference type="InterPro" id="IPR013149">
    <property type="entry name" value="ADH-like_C"/>
</dbReference>
<dbReference type="PROSITE" id="PS00059">
    <property type="entry name" value="ADH_ZINC"/>
    <property type="match status" value="1"/>
</dbReference>
<protein>
    <submittedName>
        <fullName evidence="7">Unannotated protein</fullName>
    </submittedName>
</protein>
<evidence type="ECO:0000313" key="7">
    <source>
        <dbReference type="EMBL" id="CAB4900832.1"/>
    </source>
</evidence>
<evidence type="ECO:0000259" key="6">
    <source>
        <dbReference type="Pfam" id="PF08240"/>
    </source>
</evidence>
<keyword evidence="4" id="KW-0560">Oxidoreductase</keyword>
<dbReference type="AlphaFoldDB" id="A0A6J7FY17"/>
<dbReference type="SUPFAM" id="SSF51735">
    <property type="entry name" value="NAD(P)-binding Rossmann-fold domains"/>
    <property type="match status" value="1"/>
</dbReference>
<dbReference type="EMBL" id="CAFBMB010000063">
    <property type="protein sequence ID" value="CAB4900832.1"/>
    <property type="molecule type" value="Genomic_DNA"/>
</dbReference>
<dbReference type="InterPro" id="IPR013154">
    <property type="entry name" value="ADH-like_N"/>
</dbReference>
<keyword evidence="2" id="KW-0479">Metal-binding</keyword>
<dbReference type="Pfam" id="PF00107">
    <property type="entry name" value="ADH_zinc_N"/>
    <property type="match status" value="1"/>
</dbReference>
<dbReference type="PANTHER" id="PTHR42813:SF2">
    <property type="entry name" value="DEHYDROGENASE, ZINC-CONTAINING, PUTATIVE (AFU_ORTHOLOGUE AFUA_2G02810)-RELATED"/>
    <property type="match status" value="1"/>
</dbReference>
<evidence type="ECO:0000256" key="4">
    <source>
        <dbReference type="ARBA" id="ARBA00023002"/>
    </source>
</evidence>
<accession>A0A6J7FY17</accession>
<dbReference type="InterPro" id="IPR002328">
    <property type="entry name" value="ADH_Zn_CS"/>
</dbReference>
<evidence type="ECO:0000256" key="3">
    <source>
        <dbReference type="ARBA" id="ARBA00022833"/>
    </source>
</evidence>
<gene>
    <name evidence="7" type="ORF">UFOPK3516_00928</name>
</gene>
<reference evidence="7" key="1">
    <citation type="submission" date="2020-05" db="EMBL/GenBank/DDBJ databases">
        <authorList>
            <person name="Chiriac C."/>
            <person name="Salcher M."/>
            <person name="Ghai R."/>
            <person name="Kavagutti S V."/>
        </authorList>
    </citation>
    <scope>NUCLEOTIDE SEQUENCE</scope>
</reference>
<dbReference type="GO" id="GO:0008270">
    <property type="term" value="F:zinc ion binding"/>
    <property type="evidence" value="ECO:0007669"/>
    <property type="project" value="InterPro"/>
</dbReference>
<feature type="domain" description="Alcohol dehydrogenase-like N-terminal" evidence="6">
    <location>
        <begin position="26"/>
        <end position="122"/>
    </location>
</feature>
<organism evidence="7">
    <name type="scientific">freshwater metagenome</name>
    <dbReference type="NCBI Taxonomy" id="449393"/>
    <lineage>
        <taxon>unclassified sequences</taxon>
        <taxon>metagenomes</taxon>
        <taxon>ecological metagenomes</taxon>
    </lineage>
</organism>